<name>A0AAW1PPU1_9CHLO</name>
<feature type="region of interest" description="Disordered" evidence="1">
    <location>
        <begin position="231"/>
        <end position="265"/>
    </location>
</feature>
<feature type="compositionally biased region" description="Polar residues" evidence="1">
    <location>
        <begin position="310"/>
        <end position="335"/>
    </location>
</feature>
<sequence>MQQQENRVPLDTNRLPYRKSEYRGVAAAIRSTHPEGLLGSSPLVTAVKTAATAQRAPKLEAAAFESVPIGDDCNVEAGDKENAPPEAGAGAAGEGPAEASKNWSYKMRLPIWPVTVTMGVAISGADSPAGAKPEQPLESICCHSYPTPQQPSSRPTTPSGSGRSFEPPPLMLAPIPAIKAPTKAPAASWVGADLEASPDMQLLFENQQMKQERDELRAELRRISERLAALETMTIKTGPKGRSRSAPRKAKGGSQGGSRPASPFVQPAQRTANQELAGQAIQAEHAQRSMHPSMRAGSTGRLPQPGAMSNPFQSLQYPPGFNSQAQASPGVQGQSLNAQAHDAVHRFTGVEYCMDAETGSEQSSLAGSGIQKQDSFASELAASSGPVPHNGRRRRNRRGRSNTPPPRLPEQPPVVLTQPSAALFTQELPARQPGRPEQGSQGRSRSNGRRRNRSHTPEMLRHAGHAAGPQHAQRPQGQRYSSPNLMPSQGPQYQASTAARPHSRNGAGYGSKENANPGRPAAGQAFGSKVSSAAGTAALLGINLSHSDFQPQSRAEGMNQAQRGVLQESNSALRATAAPFQLPYAVGNTQGQLR</sequence>
<accession>A0AAW1PPU1</accession>
<comment type="caution">
    <text evidence="2">The sequence shown here is derived from an EMBL/GenBank/DDBJ whole genome shotgun (WGS) entry which is preliminary data.</text>
</comment>
<dbReference type="Proteomes" id="UP001489004">
    <property type="component" value="Unassembled WGS sequence"/>
</dbReference>
<evidence type="ECO:0000313" key="3">
    <source>
        <dbReference type="Proteomes" id="UP001489004"/>
    </source>
</evidence>
<feature type="compositionally biased region" description="Low complexity" evidence="1">
    <location>
        <begin position="84"/>
        <end position="98"/>
    </location>
</feature>
<feature type="region of interest" description="Disordered" evidence="1">
    <location>
        <begin position="73"/>
        <end position="98"/>
    </location>
</feature>
<feature type="compositionally biased region" description="Low complexity" evidence="1">
    <location>
        <begin position="146"/>
        <end position="164"/>
    </location>
</feature>
<feature type="compositionally biased region" description="Basic residues" evidence="1">
    <location>
        <begin position="239"/>
        <end position="251"/>
    </location>
</feature>
<keyword evidence="3" id="KW-1185">Reference proteome</keyword>
<evidence type="ECO:0000256" key="1">
    <source>
        <dbReference type="SAM" id="MobiDB-lite"/>
    </source>
</evidence>
<feature type="region of interest" description="Disordered" evidence="1">
    <location>
        <begin position="126"/>
        <end position="172"/>
    </location>
</feature>
<feature type="compositionally biased region" description="Polar residues" evidence="1">
    <location>
        <begin position="475"/>
        <end position="497"/>
    </location>
</feature>
<organism evidence="2 3">
    <name type="scientific">[Myrmecia] bisecta</name>
    <dbReference type="NCBI Taxonomy" id="41462"/>
    <lineage>
        <taxon>Eukaryota</taxon>
        <taxon>Viridiplantae</taxon>
        <taxon>Chlorophyta</taxon>
        <taxon>core chlorophytes</taxon>
        <taxon>Trebouxiophyceae</taxon>
        <taxon>Trebouxiales</taxon>
        <taxon>Trebouxiaceae</taxon>
        <taxon>Myrmecia</taxon>
    </lineage>
</organism>
<gene>
    <name evidence="2" type="ORF">WJX72_003854</name>
</gene>
<evidence type="ECO:0000313" key="2">
    <source>
        <dbReference type="EMBL" id="KAK9811431.1"/>
    </source>
</evidence>
<protein>
    <submittedName>
        <fullName evidence="2">Uncharacterized protein</fullName>
    </submittedName>
</protein>
<proteinExistence type="predicted"/>
<feature type="compositionally biased region" description="Basic residues" evidence="1">
    <location>
        <begin position="390"/>
        <end position="400"/>
    </location>
</feature>
<feature type="compositionally biased region" description="Pro residues" evidence="1">
    <location>
        <begin position="403"/>
        <end position="412"/>
    </location>
</feature>
<feature type="compositionally biased region" description="Polar residues" evidence="1">
    <location>
        <begin position="362"/>
        <end position="376"/>
    </location>
</feature>
<feature type="region of interest" description="Disordered" evidence="1">
    <location>
        <begin position="427"/>
        <end position="527"/>
    </location>
</feature>
<feature type="region of interest" description="Disordered" evidence="1">
    <location>
        <begin position="362"/>
        <end position="414"/>
    </location>
</feature>
<dbReference type="AlphaFoldDB" id="A0AAW1PPU1"/>
<dbReference type="EMBL" id="JALJOR010000009">
    <property type="protein sequence ID" value="KAK9811431.1"/>
    <property type="molecule type" value="Genomic_DNA"/>
</dbReference>
<feature type="region of interest" description="Disordered" evidence="1">
    <location>
        <begin position="282"/>
        <end position="335"/>
    </location>
</feature>
<reference evidence="2 3" key="1">
    <citation type="journal article" date="2024" name="Nat. Commun.">
        <title>Phylogenomics reveals the evolutionary origins of lichenization in chlorophyte algae.</title>
        <authorList>
            <person name="Puginier C."/>
            <person name="Libourel C."/>
            <person name="Otte J."/>
            <person name="Skaloud P."/>
            <person name="Haon M."/>
            <person name="Grisel S."/>
            <person name="Petersen M."/>
            <person name="Berrin J.G."/>
            <person name="Delaux P.M."/>
            <person name="Dal Grande F."/>
            <person name="Keller J."/>
        </authorList>
    </citation>
    <scope>NUCLEOTIDE SEQUENCE [LARGE SCALE GENOMIC DNA]</scope>
    <source>
        <strain evidence="2 3">SAG 2043</strain>
    </source>
</reference>